<dbReference type="EMBL" id="AZTB01000022">
    <property type="protein sequence ID" value="KGG80519.1"/>
    <property type="molecule type" value="Genomic_DNA"/>
</dbReference>
<evidence type="ECO:0000256" key="2">
    <source>
        <dbReference type="SAM" id="Phobius"/>
    </source>
</evidence>
<feature type="transmembrane region" description="Helical" evidence="2">
    <location>
        <begin position="12"/>
        <end position="32"/>
    </location>
</feature>
<evidence type="ECO:0000256" key="1">
    <source>
        <dbReference type="SAM" id="Coils"/>
    </source>
</evidence>
<keyword evidence="1" id="KW-0175">Coiled coil</keyword>
<protein>
    <submittedName>
        <fullName evidence="3">Uncharacterized protein</fullName>
    </submittedName>
</protein>
<keyword evidence="2" id="KW-0472">Membrane</keyword>
<reference evidence="3 4" key="1">
    <citation type="submission" date="2013-12" db="EMBL/GenBank/DDBJ databases">
        <title>Draft genome sequence of Caloranaerobacter sp. H53214.</title>
        <authorList>
            <person name="Jiang L.J."/>
            <person name="Shao Z.Z."/>
            <person name="Long M.N."/>
        </authorList>
    </citation>
    <scope>NUCLEOTIDE SEQUENCE [LARGE SCALE GENOMIC DNA]</scope>
    <source>
        <strain evidence="3 4">H53214</strain>
    </source>
</reference>
<dbReference type="Proteomes" id="UP000029622">
    <property type="component" value="Unassembled WGS sequence"/>
</dbReference>
<proteinExistence type="predicted"/>
<name>A0A096CVI6_9FIRM</name>
<comment type="caution">
    <text evidence="3">The sequence shown here is derived from an EMBL/GenBank/DDBJ whole genome shotgun (WGS) entry which is preliminary data.</text>
</comment>
<organism evidence="3 4">
    <name type="scientific">Caloranaerobacter azorensis H53214</name>
    <dbReference type="NCBI Taxonomy" id="1156417"/>
    <lineage>
        <taxon>Bacteria</taxon>
        <taxon>Bacillati</taxon>
        <taxon>Bacillota</taxon>
        <taxon>Tissierellia</taxon>
        <taxon>Tissierellales</taxon>
        <taxon>Thermohalobacteraceae</taxon>
        <taxon>Caloranaerobacter</taxon>
    </lineage>
</organism>
<gene>
    <name evidence="3" type="ORF">Y919_05640</name>
</gene>
<keyword evidence="2" id="KW-0812">Transmembrane</keyword>
<dbReference type="STRING" id="1156417.Y919_05640"/>
<keyword evidence="2" id="KW-1133">Transmembrane helix</keyword>
<feature type="coiled-coil region" evidence="1">
    <location>
        <begin position="70"/>
        <end position="111"/>
    </location>
</feature>
<accession>A0A096CVI6</accession>
<sequence length="199" mass="22362">MLQKIKKRKTLVYAITVGTAFFVFIGIGKAALNEPGTLEDPLVTQSYVEKRIEQVKYYIDQKIQEVYGNVNLNTTNIQDLIKENQELKKRLLELEENKSKENKSKENINTAIPKLEVVELKNGQKLICKAGTEIILRGGKAKAIAGELGGLSDVTGAVDIKMDQNIPPNHLLIVPRDDGRGVYVEKYAIFMVRGEYEIK</sequence>
<evidence type="ECO:0000313" key="4">
    <source>
        <dbReference type="Proteomes" id="UP000029622"/>
    </source>
</evidence>
<dbReference type="RefSeq" id="WP_035163155.1">
    <property type="nucleotide sequence ID" value="NZ_AZTB01000022.1"/>
</dbReference>
<evidence type="ECO:0000313" key="3">
    <source>
        <dbReference type="EMBL" id="KGG80519.1"/>
    </source>
</evidence>
<dbReference type="AlphaFoldDB" id="A0A096CVI6"/>